<protein>
    <submittedName>
        <fullName evidence="3">Galactosyl transferase GMA12/MNN10 domain protein</fullName>
    </submittedName>
</protein>
<organism evidence="3">
    <name type="scientific">Burkholderia cenocepacia</name>
    <dbReference type="NCBI Taxonomy" id="95486"/>
    <lineage>
        <taxon>Bacteria</taxon>
        <taxon>Pseudomonadati</taxon>
        <taxon>Pseudomonadota</taxon>
        <taxon>Betaproteobacteria</taxon>
        <taxon>Burkholderiales</taxon>
        <taxon>Burkholderiaceae</taxon>
        <taxon>Burkholderia</taxon>
        <taxon>Burkholderia cepacia complex</taxon>
    </lineage>
</organism>
<dbReference type="Pfam" id="PF05637">
    <property type="entry name" value="Glyco_transf_34"/>
    <property type="match status" value="1"/>
</dbReference>
<sequence>MGCRAEARCADRVHASRRPERTMIVVSHFSQPAPASLENHRWYAQVHGYRHEIVDACGMPQALPLRPLHRYESLLHVLRGAQPGELVLLLSEDAAIIQPVALDRLMAGRDTLFVDAFASPLPQVDVQIWRNTPDVRAIVMRLVQRCKLGSEPRLTSEAALFADLDTHGYMTPIDGLYAVMPSGPDLDPMWSREPTFAISIDDTPRDPERKGATPRFRDTLVAYVNRCRAAGRPMFSFDHDAAVTPDERAERTTYHPGRPIALMMLYTPNIGSYARVAERNFRRYCDAHGYTLYVHRDIPAEIGLNATGNWFKPWLLHAYLQHHEWVVWLDADVLIANQQQPLEPLLAGRDWLLAQDIGQWAFNSGVMAFRRTERNDAMLRDLMTAIAALHDRSSVYASDGDQLHFIRAMERDGQLHGEGVTDLVSLNTPWLFRRADSYVVHYYGMWSAMRALMMAHDDGLLP</sequence>
<accession>A0A6B2MM01</accession>
<gene>
    <name evidence="3" type="ORF">GFJ35_31070</name>
</gene>
<proteinExistence type="predicted"/>
<dbReference type="Gene3D" id="3.90.550.10">
    <property type="entry name" value="Spore Coat Polysaccharide Biosynthesis Protein SpsA, Chain A"/>
    <property type="match status" value="1"/>
</dbReference>
<name>A0A6B2MM01_9BURK</name>
<dbReference type="PANTHER" id="PTHR31306">
    <property type="entry name" value="ALPHA-1,6-MANNOSYLTRANSFERASE MNN11-RELATED"/>
    <property type="match status" value="1"/>
</dbReference>
<keyword evidence="2 3" id="KW-0808">Transferase</keyword>
<dbReference type="AlphaFoldDB" id="A0A6B2MM01"/>
<evidence type="ECO:0000256" key="2">
    <source>
        <dbReference type="ARBA" id="ARBA00022679"/>
    </source>
</evidence>
<dbReference type="InterPro" id="IPR029044">
    <property type="entry name" value="Nucleotide-diphossugar_trans"/>
</dbReference>
<dbReference type="GO" id="GO:0006487">
    <property type="term" value="P:protein N-linked glycosylation"/>
    <property type="evidence" value="ECO:0007669"/>
    <property type="project" value="TreeGrafter"/>
</dbReference>
<comment type="caution">
    <text evidence="3">The sequence shown here is derived from an EMBL/GenBank/DDBJ whole genome shotgun (WGS) entry which is preliminary data.</text>
</comment>
<evidence type="ECO:0000313" key="3">
    <source>
        <dbReference type="EMBL" id="NDV76464.1"/>
    </source>
</evidence>
<dbReference type="SUPFAM" id="SSF53448">
    <property type="entry name" value="Nucleotide-diphospho-sugar transferases"/>
    <property type="match status" value="1"/>
</dbReference>
<dbReference type="EMBL" id="JAAEAM010000047">
    <property type="protein sequence ID" value="NDV76464.1"/>
    <property type="molecule type" value="Genomic_DNA"/>
</dbReference>
<evidence type="ECO:0000256" key="1">
    <source>
        <dbReference type="ARBA" id="ARBA00022676"/>
    </source>
</evidence>
<dbReference type="InterPro" id="IPR008630">
    <property type="entry name" value="Glyco_trans_34"/>
</dbReference>
<reference evidence="3" key="1">
    <citation type="submission" date="2019-11" db="EMBL/GenBank/DDBJ databases">
        <title>Burkholderia cenocepacia CF.</title>
        <authorList>
            <person name="Vianna E.F."/>
            <person name="Marques E.A."/>
            <person name="Albano R.M."/>
            <person name="Leao R.S."/>
        </authorList>
    </citation>
    <scope>NUCLEOTIDE SEQUENCE</scope>
    <source>
        <strain evidence="3">MS-2140</strain>
    </source>
</reference>
<dbReference type="PANTHER" id="PTHR31306:SF4">
    <property type="entry name" value="ALPHA-1,2-GALACTOSYLTRANSFERASE"/>
    <property type="match status" value="1"/>
</dbReference>
<keyword evidence="1" id="KW-0328">Glycosyltransferase</keyword>
<dbReference type="GO" id="GO:0016757">
    <property type="term" value="F:glycosyltransferase activity"/>
    <property type="evidence" value="ECO:0007669"/>
    <property type="project" value="UniProtKB-KW"/>
</dbReference>
<dbReference type="GO" id="GO:0016020">
    <property type="term" value="C:membrane"/>
    <property type="evidence" value="ECO:0007669"/>
    <property type="project" value="InterPro"/>
</dbReference>